<dbReference type="PATRIC" id="fig|1265738.3.peg.1131"/>
<dbReference type="AlphaFoldDB" id="M5RRW0"/>
<gene>
    <name evidence="1" type="ORF">RMSM_01132</name>
</gene>
<dbReference type="GO" id="GO:0008233">
    <property type="term" value="F:peptidase activity"/>
    <property type="evidence" value="ECO:0007669"/>
    <property type="project" value="UniProtKB-KW"/>
</dbReference>
<evidence type="ECO:0000313" key="2">
    <source>
        <dbReference type="Proteomes" id="UP000011991"/>
    </source>
</evidence>
<dbReference type="EMBL" id="ANOG01000172">
    <property type="protein sequence ID" value="EMI21941.1"/>
    <property type="molecule type" value="Genomic_DNA"/>
</dbReference>
<keyword evidence="2" id="KW-1185">Reference proteome</keyword>
<organism evidence="1 2">
    <name type="scientific">Rhodopirellula maiorica SM1</name>
    <dbReference type="NCBI Taxonomy" id="1265738"/>
    <lineage>
        <taxon>Bacteria</taxon>
        <taxon>Pseudomonadati</taxon>
        <taxon>Planctomycetota</taxon>
        <taxon>Planctomycetia</taxon>
        <taxon>Pirellulales</taxon>
        <taxon>Pirellulaceae</taxon>
        <taxon>Novipirellula</taxon>
    </lineage>
</organism>
<sequence length="145" mass="15458">MMLYFLFVLPPFLLGLYAQWKVKSAFTQMSKISTRMSGAEAARRMLDSAGLHSVGIEQVGGMLSDHYDPRAKVLRLSSDVYNGHSMSAVGVACHEAGHAFQDAHNYAPLMIRNAAVPAANFGSGAGIWMLLGGCGSASPPWLGLA</sequence>
<dbReference type="RefSeq" id="WP_008692590.1">
    <property type="nucleotide sequence ID" value="NZ_ANOG01000172.1"/>
</dbReference>
<reference evidence="1 2" key="1">
    <citation type="journal article" date="2013" name="Mar. Genomics">
        <title>Expression of sulfatases in Rhodopirellula baltica and the diversity of sulfatases in the genus Rhodopirellula.</title>
        <authorList>
            <person name="Wegner C.E."/>
            <person name="Richter-Heitmann T."/>
            <person name="Klindworth A."/>
            <person name="Klockow C."/>
            <person name="Richter M."/>
            <person name="Achstetter T."/>
            <person name="Glockner F.O."/>
            <person name="Harder J."/>
        </authorList>
    </citation>
    <scope>NUCLEOTIDE SEQUENCE [LARGE SCALE GENOMIC DNA]</scope>
    <source>
        <strain evidence="1 2">SM1</strain>
    </source>
</reference>
<dbReference type="GO" id="GO:0006508">
    <property type="term" value="P:proteolysis"/>
    <property type="evidence" value="ECO:0007669"/>
    <property type="project" value="UniProtKB-KW"/>
</dbReference>
<dbReference type="Proteomes" id="UP000011991">
    <property type="component" value="Unassembled WGS sequence"/>
</dbReference>
<keyword evidence="1" id="KW-0645">Protease</keyword>
<name>M5RRW0_9BACT</name>
<protein>
    <submittedName>
        <fullName evidence="1">Zn-dependent protease</fullName>
    </submittedName>
</protein>
<dbReference type="PANTHER" id="PTHR36434">
    <property type="entry name" value="MEMBRANE PROTEASE YUGP-RELATED"/>
    <property type="match status" value="1"/>
</dbReference>
<dbReference type="InterPro" id="IPR007395">
    <property type="entry name" value="Zn_peptidase_2"/>
</dbReference>
<dbReference type="Pfam" id="PF04298">
    <property type="entry name" value="Zn_peptidase_2"/>
    <property type="match status" value="1"/>
</dbReference>
<proteinExistence type="predicted"/>
<dbReference type="PANTHER" id="PTHR36434:SF1">
    <property type="entry name" value="MEMBRANE PROTEASE YUGP-RELATED"/>
    <property type="match status" value="1"/>
</dbReference>
<accession>M5RRW0</accession>
<evidence type="ECO:0000313" key="1">
    <source>
        <dbReference type="EMBL" id="EMI21941.1"/>
    </source>
</evidence>
<comment type="caution">
    <text evidence="1">The sequence shown here is derived from an EMBL/GenBank/DDBJ whole genome shotgun (WGS) entry which is preliminary data.</text>
</comment>
<keyword evidence="1" id="KW-0378">Hydrolase</keyword>